<accession>A0A917UQE1</accession>
<keyword evidence="2" id="KW-1185">Reference proteome</keyword>
<proteinExistence type="predicted"/>
<sequence>MGGQRQGPRSEHPGPTEPHVFLQLVTLFHGQVIHAPHGAGNCLGGREEFGPVGIQDDAVRVSSSALLTLQSSTTALKVMRYAGLTRIH</sequence>
<protein>
    <submittedName>
        <fullName evidence="1">Uncharacterized protein</fullName>
    </submittedName>
</protein>
<evidence type="ECO:0000313" key="2">
    <source>
        <dbReference type="Proteomes" id="UP000635726"/>
    </source>
</evidence>
<gene>
    <name evidence="1" type="ORF">GCM10008939_21080</name>
</gene>
<name>A0A917UQE1_9DEIO</name>
<comment type="caution">
    <text evidence="1">The sequence shown here is derived from an EMBL/GenBank/DDBJ whole genome shotgun (WGS) entry which is preliminary data.</text>
</comment>
<dbReference type="AlphaFoldDB" id="A0A917UQE1"/>
<reference evidence="1" key="2">
    <citation type="submission" date="2020-09" db="EMBL/GenBank/DDBJ databases">
        <authorList>
            <person name="Sun Q."/>
            <person name="Ohkuma M."/>
        </authorList>
    </citation>
    <scope>NUCLEOTIDE SEQUENCE</scope>
    <source>
        <strain evidence="1">JCM 14371</strain>
    </source>
</reference>
<organism evidence="1 2">
    <name type="scientific">Deinococcus aquiradiocola</name>
    <dbReference type="NCBI Taxonomy" id="393059"/>
    <lineage>
        <taxon>Bacteria</taxon>
        <taxon>Thermotogati</taxon>
        <taxon>Deinococcota</taxon>
        <taxon>Deinococci</taxon>
        <taxon>Deinococcales</taxon>
        <taxon>Deinococcaceae</taxon>
        <taxon>Deinococcus</taxon>
    </lineage>
</organism>
<dbReference type="Proteomes" id="UP000635726">
    <property type="component" value="Unassembled WGS sequence"/>
</dbReference>
<evidence type="ECO:0000313" key="1">
    <source>
        <dbReference type="EMBL" id="GGJ76734.1"/>
    </source>
</evidence>
<reference evidence="1" key="1">
    <citation type="journal article" date="2014" name="Int. J. Syst. Evol. Microbiol.">
        <title>Complete genome sequence of Corynebacterium casei LMG S-19264T (=DSM 44701T), isolated from a smear-ripened cheese.</title>
        <authorList>
            <consortium name="US DOE Joint Genome Institute (JGI-PGF)"/>
            <person name="Walter F."/>
            <person name="Albersmeier A."/>
            <person name="Kalinowski J."/>
            <person name="Ruckert C."/>
        </authorList>
    </citation>
    <scope>NUCLEOTIDE SEQUENCE</scope>
    <source>
        <strain evidence="1">JCM 14371</strain>
    </source>
</reference>
<dbReference type="EMBL" id="BMOE01000006">
    <property type="protein sequence ID" value="GGJ76734.1"/>
    <property type="molecule type" value="Genomic_DNA"/>
</dbReference>